<feature type="compositionally biased region" description="Basic and acidic residues" evidence="1">
    <location>
        <begin position="58"/>
        <end position="67"/>
    </location>
</feature>
<feature type="compositionally biased region" description="Low complexity" evidence="1">
    <location>
        <begin position="75"/>
        <end position="85"/>
    </location>
</feature>
<accession>A0A6J4LNP4</accession>
<reference evidence="2" key="1">
    <citation type="submission" date="2020-02" db="EMBL/GenBank/DDBJ databases">
        <authorList>
            <person name="Meier V. D."/>
        </authorList>
    </citation>
    <scope>NUCLEOTIDE SEQUENCE</scope>
    <source>
        <strain evidence="2">AVDCRST_MAG36</strain>
    </source>
</reference>
<dbReference type="EC" id="4.2.99.18" evidence="2"/>
<feature type="non-terminal residue" evidence="2">
    <location>
        <position position="1"/>
    </location>
</feature>
<keyword evidence="2" id="KW-0378">Hydrolase</keyword>
<keyword evidence="2" id="KW-0456">Lyase</keyword>
<feature type="compositionally biased region" description="Pro residues" evidence="1">
    <location>
        <begin position="198"/>
        <end position="209"/>
    </location>
</feature>
<sequence>AVLRLRQRPCRRCRRRCGPPRHGAGAAGAQDRPAARGGVPRRALRARLRHPVPAGRRHGAERPDHRQAGQLGDTGPVRGVPGPGLARRRGPQRRRADHPADRLLPGQDRRGARARAGARRAVRRGGAGTPRGARHAPGGRPQDGERRPGRRLRPAGDHRRHPRRAALATVRLDGRDRPGQGRARGRPALPEAGLDAAQPPPHLPRPPGLPRAQTRLRGVPGGAAVPVVRRGADRPGDGRRPGPHRGARV</sequence>
<feature type="compositionally biased region" description="Basic residues" evidence="1">
    <location>
        <begin position="1"/>
        <end position="19"/>
    </location>
</feature>
<feature type="non-terminal residue" evidence="2">
    <location>
        <position position="249"/>
    </location>
</feature>
<name>A0A6J4LNP4_9ACTN</name>
<keyword evidence="2" id="KW-0540">Nuclease</keyword>
<dbReference type="GO" id="GO:0140078">
    <property type="term" value="F:class I DNA-(apurinic or apyrimidinic site) endonuclease activity"/>
    <property type="evidence" value="ECO:0007669"/>
    <property type="project" value="UniProtKB-EC"/>
</dbReference>
<dbReference type="EMBL" id="CADCUH010000073">
    <property type="protein sequence ID" value="CAA9336654.1"/>
    <property type="molecule type" value="Genomic_DNA"/>
</dbReference>
<feature type="compositionally biased region" description="Basic residues" evidence="1">
    <location>
        <begin position="42"/>
        <end position="57"/>
    </location>
</feature>
<feature type="compositionally biased region" description="Basic residues" evidence="1">
    <location>
        <begin position="112"/>
        <end position="123"/>
    </location>
</feature>
<evidence type="ECO:0000256" key="1">
    <source>
        <dbReference type="SAM" id="MobiDB-lite"/>
    </source>
</evidence>
<gene>
    <name evidence="2" type="ORF">AVDCRST_MAG36-1205</name>
</gene>
<feature type="compositionally biased region" description="Basic and acidic residues" evidence="1">
    <location>
        <begin position="230"/>
        <end position="240"/>
    </location>
</feature>
<organism evidence="2">
    <name type="scientific">uncultured Nocardioidaceae bacterium</name>
    <dbReference type="NCBI Taxonomy" id="253824"/>
    <lineage>
        <taxon>Bacteria</taxon>
        <taxon>Bacillati</taxon>
        <taxon>Actinomycetota</taxon>
        <taxon>Actinomycetes</taxon>
        <taxon>Propionibacteriales</taxon>
        <taxon>Nocardioidaceae</taxon>
        <taxon>environmental samples</taxon>
    </lineage>
</organism>
<feature type="compositionally biased region" description="Low complexity" evidence="1">
    <location>
        <begin position="20"/>
        <end position="41"/>
    </location>
</feature>
<evidence type="ECO:0000313" key="2">
    <source>
        <dbReference type="EMBL" id="CAA9336654.1"/>
    </source>
</evidence>
<keyword evidence="2" id="KW-0255">Endonuclease</keyword>
<feature type="compositionally biased region" description="Basic residues" evidence="1">
    <location>
        <begin position="148"/>
        <end position="164"/>
    </location>
</feature>
<protein>
    <submittedName>
        <fullName evidence="2">Endonuclease III</fullName>
        <ecNumber evidence="2">4.2.99.18</ecNumber>
    </submittedName>
</protein>
<feature type="region of interest" description="Disordered" evidence="1">
    <location>
        <begin position="1"/>
        <end position="249"/>
    </location>
</feature>
<feature type="compositionally biased region" description="Basic residues" evidence="1">
    <location>
        <begin position="86"/>
        <end position="96"/>
    </location>
</feature>
<dbReference type="AlphaFoldDB" id="A0A6J4LNP4"/>
<proteinExistence type="predicted"/>
<feature type="compositionally biased region" description="Basic and acidic residues" evidence="1">
    <location>
        <begin position="97"/>
        <end position="111"/>
    </location>
</feature>